<evidence type="ECO:0000313" key="2">
    <source>
        <dbReference type="EMBL" id="USP82260.1"/>
    </source>
</evidence>
<dbReference type="AlphaFoldDB" id="A0A9Q8ZHF6"/>
<keyword evidence="3" id="KW-1185">Reference proteome</keyword>
<evidence type="ECO:0000256" key="1">
    <source>
        <dbReference type="SAM" id="MobiDB-lite"/>
    </source>
</evidence>
<feature type="compositionally biased region" description="Basic and acidic residues" evidence="1">
    <location>
        <begin position="205"/>
        <end position="220"/>
    </location>
</feature>
<feature type="region of interest" description="Disordered" evidence="1">
    <location>
        <begin position="168"/>
        <end position="222"/>
    </location>
</feature>
<name>A0A9Q8ZHF6_CURCL</name>
<sequence length="720" mass="81852">MSQQQEEKRDFVFVRHRRTKQIDIRLANQLSPRLNVDPKTHEHALHYISLDREHICRCNNPIRHGEKFLSVASESIHLHTSLALFMARHNVESCTANEFRKYSQGREIEWAKEGVFVKSFHYTSREKDIVCRCKQPEGHSRGTPRNPEIIEQCAEYFCSHKHRRSVSKKEWRRVDGDTPPPYRPGVPGESQTPRKSKTPVFNDSVAERLAKSVPKREMKTRSNAAQLTPPFMTSYKDGAAKQQEPEMPPEVWENARPSLWAQRDGVSSTATTPLGSPSSPCRPSRVPATAPIANHIPGSNRSRPGSASTCWSQVKRDANVDDMRWGMKTAPVGKSSRPGSDPFEYSCHLSTNMRDDRELGDKYEASKAINETDEHVGQCSSADEQPLRESRLDGYLLQPLAYNPNAEKYVYKEVVPNQMTPNGSVTELSAQVFTAELPADTPRRQHTPTLERLEGRDRAAILEMESETKKMMHQPETMSNRMSCLTQNSELFNSLLEQIQSSPVTSIPTLPVVGSSRDYRDYQEHSQVPASQETLADRINAQREAIFNVQMTPLEEEFRIEFPQRSDFVMCTSQEEVSVAQLLLINDHVATHAIEAVQLFETQGIEPDWHADVIQPAIMLFKGWNRPFTDLVSYMHEAFLNLMAWAELLRLMRATQVTVAGTQGGEVMLSWIAELQDGLIEAQELYDMAKQKWRIDIFEPLSCDKIASYVVTRAMGTRTV</sequence>
<organism evidence="2 3">
    <name type="scientific">Curvularia clavata</name>
    <dbReference type="NCBI Taxonomy" id="95742"/>
    <lineage>
        <taxon>Eukaryota</taxon>
        <taxon>Fungi</taxon>
        <taxon>Dikarya</taxon>
        <taxon>Ascomycota</taxon>
        <taxon>Pezizomycotina</taxon>
        <taxon>Dothideomycetes</taxon>
        <taxon>Pleosporomycetidae</taxon>
        <taxon>Pleosporales</taxon>
        <taxon>Pleosporineae</taxon>
        <taxon>Pleosporaceae</taxon>
        <taxon>Curvularia</taxon>
    </lineage>
</organism>
<dbReference type="EMBL" id="CP089281">
    <property type="protein sequence ID" value="USP82260.1"/>
    <property type="molecule type" value="Genomic_DNA"/>
</dbReference>
<protein>
    <submittedName>
        <fullName evidence="2">Uncharacterized protein</fullName>
    </submittedName>
</protein>
<feature type="compositionally biased region" description="Polar residues" evidence="1">
    <location>
        <begin position="265"/>
        <end position="275"/>
    </location>
</feature>
<proteinExistence type="predicted"/>
<reference evidence="2" key="1">
    <citation type="submission" date="2021-12" db="EMBL/GenBank/DDBJ databases">
        <title>Curvularia clavata genome.</title>
        <authorList>
            <person name="Cao Y."/>
        </authorList>
    </citation>
    <scope>NUCLEOTIDE SEQUENCE</scope>
    <source>
        <strain evidence="2">Yc1106</strain>
    </source>
</reference>
<gene>
    <name evidence="2" type="ORF">yc1106_09534</name>
</gene>
<dbReference type="OrthoDB" id="3688235at2759"/>
<evidence type="ECO:0000313" key="3">
    <source>
        <dbReference type="Proteomes" id="UP001056012"/>
    </source>
</evidence>
<dbReference type="Proteomes" id="UP001056012">
    <property type="component" value="Chromosome 8"/>
</dbReference>
<feature type="region of interest" description="Disordered" evidence="1">
    <location>
        <begin position="264"/>
        <end position="284"/>
    </location>
</feature>
<accession>A0A9Q8ZHF6</accession>
<dbReference type="VEuPathDB" id="FungiDB:yc1106_09534"/>